<protein>
    <submittedName>
        <fullName evidence="2">Uncharacterized protein</fullName>
    </submittedName>
</protein>
<dbReference type="AlphaFoldDB" id="A0A0S4J4D9"/>
<reference evidence="3" key="1">
    <citation type="submission" date="2015-09" db="EMBL/GenBank/DDBJ databases">
        <authorList>
            <consortium name="Pathogen Informatics"/>
        </authorList>
    </citation>
    <scope>NUCLEOTIDE SEQUENCE [LARGE SCALE GENOMIC DNA]</scope>
    <source>
        <strain evidence="3">Lake Konstanz</strain>
    </source>
</reference>
<accession>A0A0S4J4D9</accession>
<keyword evidence="3" id="KW-1185">Reference proteome</keyword>
<dbReference type="Proteomes" id="UP000051952">
    <property type="component" value="Unassembled WGS sequence"/>
</dbReference>
<evidence type="ECO:0000256" key="1">
    <source>
        <dbReference type="SAM" id="MobiDB-lite"/>
    </source>
</evidence>
<dbReference type="EMBL" id="CYKH01000678">
    <property type="protein sequence ID" value="CUG16299.1"/>
    <property type="molecule type" value="Genomic_DNA"/>
</dbReference>
<evidence type="ECO:0000313" key="2">
    <source>
        <dbReference type="EMBL" id="CUG16299.1"/>
    </source>
</evidence>
<feature type="region of interest" description="Disordered" evidence="1">
    <location>
        <begin position="33"/>
        <end position="78"/>
    </location>
</feature>
<evidence type="ECO:0000313" key="3">
    <source>
        <dbReference type="Proteomes" id="UP000051952"/>
    </source>
</evidence>
<proteinExistence type="predicted"/>
<name>A0A0S4J4D9_BODSA</name>
<sequence>MPPYQWYTAHDEKLKSSIISLLRRDLLSLPTERDFLPRAPSRPRPQTQPKSRQRRHRSISEGRLGSTLPPLRTPKLSPSNELTELTMTYVGILQRSEDFNRRAMQRDETARRTKMEKVMSELNIFVPLLLTQRRTVIQQEALLRNQSVSEYFDSLGKLEAQERVGLQMARRREGSKPLCHVVPQGKGLMISESGLERSFVELSWRGGVDLQFIAVVLDVRGLVVGVATSGEGVRTKGRLLLLRPLLDYDGNCGNGSGGSHMTFQANLSSCAVNIDKIVFCICPRGGSESLVNLKQAWVTISDMYDGRQRQLFTVACPSFTMNGFLMATSLRRRGDAWQFFNEARSVAGHRRHQTVATLVSEVATQEPNIFISREEEYNRATGRNKECEERERLLRFHFEFVQQLEHVSIMMFIDSVLKRRVLSKVRGKSFHH</sequence>
<gene>
    <name evidence="2" type="ORF">BSAL_75200</name>
</gene>
<organism evidence="2 3">
    <name type="scientific">Bodo saltans</name>
    <name type="common">Flagellated protozoan</name>
    <dbReference type="NCBI Taxonomy" id="75058"/>
    <lineage>
        <taxon>Eukaryota</taxon>
        <taxon>Discoba</taxon>
        <taxon>Euglenozoa</taxon>
        <taxon>Kinetoplastea</taxon>
        <taxon>Metakinetoplastina</taxon>
        <taxon>Eubodonida</taxon>
        <taxon>Bodonidae</taxon>
        <taxon>Bodo</taxon>
    </lineage>
</organism>
<dbReference type="VEuPathDB" id="TriTrypDB:BSAL_75200"/>